<dbReference type="PIRSF" id="PIRSF000728">
    <property type="entry name" value="NAGK"/>
    <property type="match status" value="1"/>
</dbReference>
<dbReference type="PANTHER" id="PTHR23342">
    <property type="entry name" value="N-ACETYLGLUTAMATE SYNTHASE"/>
    <property type="match status" value="1"/>
</dbReference>
<dbReference type="GO" id="GO:0009507">
    <property type="term" value="C:chloroplast"/>
    <property type="evidence" value="ECO:0007669"/>
    <property type="project" value="UniProtKB-SubCell"/>
</dbReference>
<evidence type="ECO:0000256" key="5">
    <source>
        <dbReference type="ARBA" id="ARBA00022741"/>
    </source>
</evidence>
<evidence type="ECO:0000256" key="3">
    <source>
        <dbReference type="ARBA" id="ARBA00022605"/>
    </source>
</evidence>
<keyword evidence="2 8" id="KW-0055">Arginine biosynthesis</keyword>
<dbReference type="NCBIfam" id="TIGR00761">
    <property type="entry name" value="argB"/>
    <property type="match status" value="1"/>
</dbReference>
<keyword evidence="4 8" id="KW-0808">Transferase</keyword>
<comment type="pathway">
    <text evidence="1 8">Amino-acid biosynthesis; L-arginine biosynthesis; N(2)-acetyl-L-ornithine from L-glutamate: step 2/4.</text>
</comment>
<gene>
    <name evidence="8 10" type="primary">argB</name>
</gene>
<keyword evidence="7 8" id="KW-0067">ATP-binding</keyword>
<dbReference type="InterPro" id="IPR004662">
    <property type="entry name" value="AcgluKinase_fam"/>
</dbReference>
<dbReference type="FunFam" id="3.40.1160.10:FF:000004">
    <property type="entry name" value="Acetylglutamate kinase"/>
    <property type="match status" value="1"/>
</dbReference>
<comment type="function">
    <text evidence="8">Catalyzes the ATP-dependent phosphorylation of N-acetyl-L-glutamate.</text>
</comment>
<dbReference type="GO" id="GO:0003991">
    <property type="term" value="F:acetylglutamate kinase activity"/>
    <property type="evidence" value="ECO:0007669"/>
    <property type="project" value="UniProtKB-UniRule"/>
</dbReference>
<dbReference type="InterPro" id="IPR037528">
    <property type="entry name" value="ArgB"/>
</dbReference>
<evidence type="ECO:0000256" key="4">
    <source>
        <dbReference type="ARBA" id="ARBA00022679"/>
    </source>
</evidence>
<geneLocation type="chloroplast" evidence="10"/>
<dbReference type="EC" id="2.7.2.8" evidence="8"/>
<keyword evidence="10" id="KW-0150">Chloroplast</keyword>
<feature type="domain" description="Aspartate/glutamate/uridylate kinase" evidence="9">
    <location>
        <begin position="27"/>
        <end position="263"/>
    </location>
</feature>
<reference evidence="10" key="1">
    <citation type="journal article" date="2017" name="J. Phycol.">
        <title>Analysis of chloroplast genomes and a supermatrix inform reclassification of the Rhodomelaceae (Rhodophyta).</title>
        <authorList>
            <person name="Diaz-Tapia P."/>
            <person name="Maggs C.A."/>
            <person name="West J.A."/>
            <person name="Verbruggen H."/>
        </authorList>
    </citation>
    <scope>NUCLEOTIDE SEQUENCE</scope>
    <source>
        <strain evidence="10">PD1561</strain>
    </source>
</reference>
<dbReference type="CDD" id="cd04250">
    <property type="entry name" value="AAK_NAGK-C"/>
    <property type="match status" value="1"/>
</dbReference>
<dbReference type="PRINTS" id="PR00474">
    <property type="entry name" value="GLU5KINASE"/>
</dbReference>
<comment type="subcellular location">
    <subcellularLocation>
        <location evidence="8">Plastid</location>
        <location evidence="8">Chloroplast</location>
    </subcellularLocation>
</comment>
<dbReference type="InterPro" id="IPR001048">
    <property type="entry name" value="Asp/Glu/Uridylate_kinase"/>
</dbReference>
<keyword evidence="5 8" id="KW-0547">Nucleotide-binding</keyword>
<comment type="similarity">
    <text evidence="8">Belongs to the acetylglutamate kinase family. ArgB subfamily.</text>
</comment>
<dbReference type="GeneID" id="33361618"/>
<dbReference type="GO" id="GO:0042450">
    <property type="term" value="P:L-arginine biosynthetic process via ornithine"/>
    <property type="evidence" value="ECO:0007669"/>
    <property type="project" value="UniProtKB-UniRule"/>
</dbReference>
<evidence type="ECO:0000313" key="10">
    <source>
        <dbReference type="EMBL" id="ARW68035.1"/>
    </source>
</evidence>
<dbReference type="RefSeq" id="YP_009398979.1">
    <property type="nucleotide sequence ID" value="NC_035294.1"/>
</dbReference>
<dbReference type="EMBL" id="MF101450">
    <property type="protein sequence ID" value="ARW68035.1"/>
    <property type="molecule type" value="Genomic_DNA"/>
</dbReference>
<dbReference type="UniPathway" id="UPA00068">
    <property type="reaction ID" value="UER00107"/>
</dbReference>
<comment type="catalytic activity">
    <reaction evidence="8">
        <text>N-acetyl-L-glutamate + ATP = N-acetyl-L-glutamyl 5-phosphate + ADP</text>
        <dbReference type="Rhea" id="RHEA:14629"/>
        <dbReference type="ChEBI" id="CHEBI:30616"/>
        <dbReference type="ChEBI" id="CHEBI:44337"/>
        <dbReference type="ChEBI" id="CHEBI:57936"/>
        <dbReference type="ChEBI" id="CHEBI:456216"/>
        <dbReference type="EC" id="2.7.2.8"/>
    </reaction>
</comment>
<evidence type="ECO:0000256" key="8">
    <source>
        <dbReference type="HAMAP-Rule" id="MF_00082"/>
    </source>
</evidence>
<evidence type="ECO:0000259" key="9">
    <source>
        <dbReference type="Pfam" id="PF00696"/>
    </source>
</evidence>
<feature type="binding site" evidence="8">
    <location>
        <begin position="66"/>
        <end position="67"/>
    </location>
    <ligand>
        <name>substrate</name>
    </ligand>
</feature>
<dbReference type="HAMAP" id="MF_00082">
    <property type="entry name" value="ArgB"/>
    <property type="match status" value="1"/>
</dbReference>
<evidence type="ECO:0000256" key="1">
    <source>
        <dbReference type="ARBA" id="ARBA00004828"/>
    </source>
</evidence>
<evidence type="ECO:0000256" key="7">
    <source>
        <dbReference type="ARBA" id="ARBA00022840"/>
    </source>
</evidence>
<dbReference type="InterPro" id="IPR036393">
    <property type="entry name" value="AceGlu_kinase-like_sf"/>
</dbReference>
<evidence type="ECO:0000256" key="2">
    <source>
        <dbReference type="ARBA" id="ARBA00022571"/>
    </source>
</evidence>
<dbReference type="Gene3D" id="3.40.1160.10">
    <property type="entry name" value="Acetylglutamate kinase-like"/>
    <property type="match status" value="1"/>
</dbReference>
<feature type="binding site" evidence="8">
    <location>
        <position position="88"/>
    </location>
    <ligand>
        <name>substrate</name>
    </ligand>
</feature>
<evidence type="ECO:0000256" key="6">
    <source>
        <dbReference type="ARBA" id="ARBA00022777"/>
    </source>
</evidence>
<dbReference type="InterPro" id="IPR041727">
    <property type="entry name" value="NAGK-C"/>
</dbReference>
<sequence length="286" mass="31207">MSNLLDSNRFHFLIDALPFLSKYSGSTFVIKYGGSVMQNDILKSSVIADICFLRLLGINLVLVHGGGLFINDWLEKLSIEPKFHNGIRVTDFDTMQVVEMVLVGKVNRELVSLFNQNNVLSVGLSGKDANLIKASPLFPYSNNLTGKIDSVNSSILNLLLLNNFMPVIASVASDLNGTTYNINADTVASAIASSLNAQKLILLTDTPGILSDINDPCSLIKELNICKVRQLQSLDVISGGMIPKVQSCICALESNVKSTHIIDGRIKHALLYELFTHNRIGSMIVL</sequence>
<proteinExistence type="inferred from homology"/>
<dbReference type="PANTHER" id="PTHR23342:SF0">
    <property type="entry name" value="N-ACETYLGLUTAMATE SYNTHASE, MITOCHONDRIAL"/>
    <property type="match status" value="1"/>
</dbReference>
<dbReference type="SUPFAM" id="SSF53633">
    <property type="entry name" value="Carbamate kinase-like"/>
    <property type="match status" value="1"/>
</dbReference>
<protein>
    <recommendedName>
        <fullName evidence="8">Acetylglutamate kinase</fullName>
        <ecNumber evidence="8">2.7.2.8</ecNumber>
    </recommendedName>
    <alternativeName>
        <fullName evidence="8">N-acetyl-L-glutamate 5-phosphotransferase</fullName>
    </alternativeName>
    <alternativeName>
        <fullName evidence="8">NAG kinase</fullName>
        <shortName evidence="8">NAGK</shortName>
    </alternativeName>
</protein>
<dbReference type="InterPro" id="IPR001057">
    <property type="entry name" value="Glu/AcGlu_kinase"/>
</dbReference>
<accession>A0A1Z1MQI0</accession>
<keyword evidence="6 8" id="KW-0418">Kinase</keyword>
<dbReference type="AlphaFoldDB" id="A0A1Z1MQI0"/>
<keyword evidence="10" id="KW-0934">Plastid</keyword>
<dbReference type="Pfam" id="PF00696">
    <property type="entry name" value="AA_kinase"/>
    <property type="match status" value="1"/>
</dbReference>
<organism evidence="10">
    <name type="scientific">Cliftonaea pectinata</name>
    <dbReference type="NCBI Taxonomy" id="2007206"/>
    <lineage>
        <taxon>Eukaryota</taxon>
        <taxon>Rhodophyta</taxon>
        <taxon>Florideophyceae</taxon>
        <taxon>Rhodymeniophycidae</taxon>
        <taxon>Ceramiales</taxon>
        <taxon>Rhodomelaceae</taxon>
        <taxon>Polyzonieae</taxon>
        <taxon>Cliftonaea</taxon>
    </lineage>
</organism>
<keyword evidence="3 8" id="KW-0028">Amino-acid biosynthesis</keyword>
<name>A0A1Z1MQI0_9FLOR</name>
<feature type="site" description="Transition state stabilizer" evidence="8">
    <location>
        <position position="31"/>
    </location>
</feature>
<feature type="binding site" evidence="8">
    <location>
        <position position="181"/>
    </location>
    <ligand>
        <name>substrate</name>
    </ligand>
</feature>
<feature type="site" description="Transition state stabilizer" evidence="8">
    <location>
        <position position="244"/>
    </location>
</feature>
<dbReference type="GO" id="GO:0005524">
    <property type="term" value="F:ATP binding"/>
    <property type="evidence" value="ECO:0007669"/>
    <property type="project" value="UniProtKB-UniRule"/>
</dbReference>